<reference evidence="2 3" key="1">
    <citation type="submission" date="2018-05" db="EMBL/GenBank/DDBJ databases">
        <authorList>
            <person name="Lanie J.A."/>
            <person name="Ng W.-L."/>
            <person name="Kazmierczak K.M."/>
            <person name="Andrzejewski T.M."/>
            <person name="Davidsen T.M."/>
            <person name="Wayne K.J."/>
            <person name="Tettelin H."/>
            <person name="Glass J.I."/>
            <person name="Rusch D."/>
            <person name="Podicherti R."/>
            <person name="Tsui H.-C.T."/>
            <person name="Winkler M.E."/>
        </authorList>
    </citation>
    <scope>NUCLEOTIDE SEQUENCE [LARGE SCALE GENOMIC DNA]</scope>
    <source>
        <strain evidence="2 3">BUT-10</strain>
    </source>
</reference>
<dbReference type="InterPro" id="IPR010374">
    <property type="entry name" value="DUF969"/>
</dbReference>
<organism evidence="2 3">
    <name type="scientific">Phenylobacterium kunshanense</name>
    <dbReference type="NCBI Taxonomy" id="1445034"/>
    <lineage>
        <taxon>Bacteria</taxon>
        <taxon>Pseudomonadati</taxon>
        <taxon>Pseudomonadota</taxon>
        <taxon>Alphaproteobacteria</taxon>
        <taxon>Caulobacterales</taxon>
        <taxon>Caulobacteraceae</taxon>
        <taxon>Phenylobacterium</taxon>
    </lineage>
</organism>
<comment type="caution">
    <text evidence="2">The sequence shown here is derived from an EMBL/GenBank/DDBJ whole genome shotgun (WGS) entry which is preliminary data.</text>
</comment>
<keyword evidence="1" id="KW-1133">Transmembrane helix</keyword>
<dbReference type="AlphaFoldDB" id="A0A328BPW2"/>
<proteinExistence type="predicted"/>
<sequence length="222" mass="23531">MLTLLGVAAVVVGFAVRLNPLLVVVIAAFVTGLAAGLSPVEVLEAFGRAFNENRFVSAAYLVLPVIGVVERAGLQERARTLIARFRGVSVGPFLIGYLAFRQITSALGLTSIAGHAQSIRPMVAPMAEGAVEARTGPLDDDARQQTRAMASATDNIGLFFGEDIFIAIGSILLMVGFLATSGITVDPIHLSVWAIPTAIVAFVIHAARLILFDRRLRRRAGP</sequence>
<keyword evidence="1" id="KW-0472">Membrane</keyword>
<dbReference type="OrthoDB" id="80065at2"/>
<keyword evidence="3" id="KW-1185">Reference proteome</keyword>
<feature type="transmembrane region" description="Helical" evidence="1">
    <location>
        <begin position="23"/>
        <end position="43"/>
    </location>
</feature>
<evidence type="ECO:0000313" key="2">
    <source>
        <dbReference type="EMBL" id="RAK68649.1"/>
    </source>
</evidence>
<evidence type="ECO:0000313" key="3">
    <source>
        <dbReference type="Proteomes" id="UP000249524"/>
    </source>
</evidence>
<feature type="transmembrane region" description="Helical" evidence="1">
    <location>
        <begin position="190"/>
        <end position="211"/>
    </location>
</feature>
<keyword evidence="1" id="KW-0812">Transmembrane</keyword>
<dbReference type="RefSeq" id="WP_111274141.1">
    <property type="nucleotide sequence ID" value="NZ_QFYS01000001.1"/>
</dbReference>
<name>A0A328BPW2_9CAUL</name>
<dbReference type="Pfam" id="PF06149">
    <property type="entry name" value="DUF969"/>
    <property type="match status" value="1"/>
</dbReference>
<accession>A0A328BPW2</accession>
<protein>
    <submittedName>
        <fullName evidence="2">DUF969 domain-containing protein</fullName>
    </submittedName>
</protein>
<feature type="transmembrane region" description="Helical" evidence="1">
    <location>
        <begin position="164"/>
        <end position="184"/>
    </location>
</feature>
<gene>
    <name evidence="2" type="ORF">DJ019_01100</name>
</gene>
<dbReference type="Proteomes" id="UP000249524">
    <property type="component" value="Unassembled WGS sequence"/>
</dbReference>
<dbReference type="EMBL" id="QFYS01000001">
    <property type="protein sequence ID" value="RAK68649.1"/>
    <property type="molecule type" value="Genomic_DNA"/>
</dbReference>
<feature type="transmembrane region" description="Helical" evidence="1">
    <location>
        <begin position="55"/>
        <end position="74"/>
    </location>
</feature>
<evidence type="ECO:0000256" key="1">
    <source>
        <dbReference type="SAM" id="Phobius"/>
    </source>
</evidence>